<evidence type="ECO:0000313" key="2">
    <source>
        <dbReference type="Proteomes" id="UP000000702"/>
    </source>
</evidence>
<dbReference type="Proteomes" id="UP000000702">
    <property type="component" value="Unassembled WGS sequence"/>
</dbReference>
<dbReference type="AlphaFoldDB" id="F9W670"/>
<gene>
    <name evidence="1" type="ORF">TCIL3000_0_35340</name>
</gene>
<comment type="caution">
    <text evidence="1">The sequence shown here is derived from an EMBL/GenBank/DDBJ whole genome shotgun (WGS) entry which is preliminary data.</text>
</comment>
<dbReference type="EMBL" id="CAEQ01000827">
    <property type="protein sequence ID" value="CCD12674.1"/>
    <property type="molecule type" value="Genomic_DNA"/>
</dbReference>
<proteinExistence type="predicted"/>
<sequence length="145" mass="16502">MAYCIYDFDFIHCEQQRSSRTGQSPPGNPHKGRCSLMQAEQKKKMKEVTPWVVKHVKFDSSKIKDLESNFLEWQSEYFQSNSGLSEECSIRGNIFREVQSKQKEAHEKPEEAEKGVSKTVSFASNHAGCLDEFITVFASAKGSNK</sequence>
<keyword evidence="2" id="KW-1185">Reference proteome</keyword>
<accession>F9W670</accession>
<evidence type="ECO:0000313" key="1">
    <source>
        <dbReference type="EMBL" id="CCD12674.1"/>
    </source>
</evidence>
<reference evidence="1 2" key="2">
    <citation type="journal article" date="2012" name="Proc. Natl. Acad. Sci. U.S.A.">
        <title>Antigenic diversity is generated by distinct evolutionary mechanisms in African trypanosome species.</title>
        <authorList>
            <person name="Jackson A.P."/>
            <person name="Berry A."/>
            <person name="Aslett M."/>
            <person name="Allison H.C."/>
            <person name="Burton P."/>
            <person name="Vavrova-Anderson J."/>
            <person name="Brown R."/>
            <person name="Browne H."/>
            <person name="Corton N."/>
            <person name="Hauser H."/>
            <person name="Gamble J."/>
            <person name="Gilderthorp R."/>
            <person name="Marcello L."/>
            <person name="McQuillan J."/>
            <person name="Otto T.D."/>
            <person name="Quail M.A."/>
            <person name="Sanders M.J."/>
            <person name="van Tonder A."/>
            <person name="Ginger M.L."/>
            <person name="Field M.C."/>
            <person name="Barry J.D."/>
            <person name="Hertz-Fowler C."/>
            <person name="Berriman M."/>
        </authorList>
    </citation>
    <scope>NUCLEOTIDE SEQUENCE [LARGE SCALE GENOMIC DNA]</scope>
    <source>
        <strain evidence="1 2">IL3000</strain>
    </source>
</reference>
<reference evidence="2" key="1">
    <citation type="submission" date="2011-07" db="EMBL/GenBank/DDBJ databases">
        <title>Divergent evolution of antigenic variation in African trypanosomes.</title>
        <authorList>
            <person name="Jackson A.P."/>
            <person name="Berry A."/>
            <person name="Allison H.C."/>
            <person name="Burton P."/>
            <person name="Anderson J."/>
            <person name="Aslett M."/>
            <person name="Brown R."/>
            <person name="Corton N."/>
            <person name="Harris D."/>
            <person name="Hauser H."/>
            <person name="Gamble J."/>
            <person name="Gilderthorp R."/>
            <person name="McQuillan J."/>
            <person name="Quail M.A."/>
            <person name="Sanders M."/>
            <person name="Van Tonder A."/>
            <person name="Ginger M.L."/>
            <person name="Donelson J.E."/>
            <person name="Field M.C."/>
            <person name="Barry J.D."/>
            <person name="Berriman M."/>
            <person name="Hertz-Fowler C."/>
        </authorList>
    </citation>
    <scope>NUCLEOTIDE SEQUENCE [LARGE SCALE GENOMIC DNA]</scope>
    <source>
        <strain evidence="2">IL3000</strain>
    </source>
</reference>
<name>F9W670_TRYCI</name>
<organism evidence="1 2">
    <name type="scientific">Trypanosoma congolense (strain IL3000)</name>
    <dbReference type="NCBI Taxonomy" id="1068625"/>
    <lineage>
        <taxon>Eukaryota</taxon>
        <taxon>Discoba</taxon>
        <taxon>Euglenozoa</taxon>
        <taxon>Kinetoplastea</taxon>
        <taxon>Metakinetoplastina</taxon>
        <taxon>Trypanosomatida</taxon>
        <taxon>Trypanosomatidae</taxon>
        <taxon>Trypanosoma</taxon>
        <taxon>Nannomonas</taxon>
    </lineage>
</organism>
<protein>
    <submittedName>
        <fullName evidence="1">Uncharacterized protein</fullName>
    </submittedName>
</protein>